<comment type="similarity">
    <text evidence="3 11">Belongs to the NadD family.</text>
</comment>
<keyword evidence="5 11" id="KW-0808">Transferase</keyword>
<dbReference type="InterPro" id="IPR005248">
    <property type="entry name" value="NadD/NMNAT"/>
</dbReference>
<evidence type="ECO:0000259" key="12">
    <source>
        <dbReference type="Pfam" id="PF01467"/>
    </source>
</evidence>
<dbReference type="AlphaFoldDB" id="A0A410JZJ2"/>
<dbReference type="EC" id="2.7.7.18" evidence="11"/>
<dbReference type="UniPathway" id="UPA00253">
    <property type="reaction ID" value="UER00332"/>
</dbReference>
<gene>
    <name evidence="11 13" type="primary">nadD</name>
    <name evidence="13" type="ORF">EP073_09135</name>
</gene>
<evidence type="ECO:0000256" key="10">
    <source>
        <dbReference type="ARBA" id="ARBA00048721"/>
    </source>
</evidence>
<dbReference type="GO" id="GO:0004515">
    <property type="term" value="F:nicotinate-nucleotide adenylyltransferase activity"/>
    <property type="evidence" value="ECO:0007669"/>
    <property type="project" value="UniProtKB-UniRule"/>
</dbReference>
<dbReference type="EMBL" id="CP035108">
    <property type="protein sequence ID" value="QAR33559.1"/>
    <property type="molecule type" value="Genomic_DNA"/>
</dbReference>
<dbReference type="Proteomes" id="UP000287502">
    <property type="component" value="Chromosome"/>
</dbReference>
<dbReference type="PANTHER" id="PTHR39321:SF3">
    <property type="entry name" value="PHOSPHOPANTETHEINE ADENYLYLTRANSFERASE"/>
    <property type="match status" value="1"/>
</dbReference>
<dbReference type="Gene3D" id="3.40.50.620">
    <property type="entry name" value="HUPs"/>
    <property type="match status" value="1"/>
</dbReference>
<keyword evidence="14" id="KW-1185">Reference proteome</keyword>
<comment type="function">
    <text evidence="1 11">Catalyzes the reversible adenylation of nicotinate mononucleotide (NaMN) to nicotinic acid adenine dinucleotide (NaAD).</text>
</comment>
<keyword evidence="6 11" id="KW-0548">Nucleotidyltransferase</keyword>
<dbReference type="InterPro" id="IPR004821">
    <property type="entry name" value="Cyt_trans-like"/>
</dbReference>
<accession>A0A410JZJ2</accession>
<evidence type="ECO:0000256" key="6">
    <source>
        <dbReference type="ARBA" id="ARBA00022695"/>
    </source>
</evidence>
<dbReference type="OrthoDB" id="5295945at2"/>
<dbReference type="RefSeq" id="WP_128466845.1">
    <property type="nucleotide sequence ID" value="NZ_CP035108.1"/>
</dbReference>
<dbReference type="HAMAP" id="MF_00244">
    <property type="entry name" value="NaMN_adenylyltr"/>
    <property type="match status" value="1"/>
</dbReference>
<evidence type="ECO:0000256" key="3">
    <source>
        <dbReference type="ARBA" id="ARBA00009014"/>
    </source>
</evidence>
<name>A0A410JZJ2_9BACT</name>
<evidence type="ECO:0000256" key="5">
    <source>
        <dbReference type="ARBA" id="ARBA00022679"/>
    </source>
</evidence>
<evidence type="ECO:0000313" key="13">
    <source>
        <dbReference type="EMBL" id="QAR33559.1"/>
    </source>
</evidence>
<protein>
    <recommendedName>
        <fullName evidence="11">Probable nicotinate-nucleotide adenylyltransferase</fullName>
        <ecNumber evidence="11">2.7.7.18</ecNumber>
    </recommendedName>
    <alternativeName>
        <fullName evidence="11">Deamido-NAD(+) diphosphorylase</fullName>
    </alternativeName>
    <alternativeName>
        <fullName evidence="11">Deamido-NAD(+) pyrophosphorylase</fullName>
    </alternativeName>
    <alternativeName>
        <fullName evidence="11">Nicotinate mononucleotide adenylyltransferase</fullName>
        <shortName evidence="11">NaMN adenylyltransferase</shortName>
    </alternativeName>
</protein>
<dbReference type="SUPFAM" id="SSF52374">
    <property type="entry name" value="Nucleotidylyl transferase"/>
    <property type="match status" value="1"/>
</dbReference>
<keyword evidence="4 11" id="KW-0662">Pyridine nucleotide biosynthesis</keyword>
<feature type="domain" description="Cytidyltransferase-like" evidence="12">
    <location>
        <begin position="5"/>
        <end position="183"/>
    </location>
</feature>
<dbReference type="Pfam" id="PF01467">
    <property type="entry name" value="CTP_transf_like"/>
    <property type="match status" value="1"/>
</dbReference>
<dbReference type="GO" id="GO:0009435">
    <property type="term" value="P:NAD+ biosynthetic process"/>
    <property type="evidence" value="ECO:0007669"/>
    <property type="project" value="UniProtKB-UniRule"/>
</dbReference>
<comment type="pathway">
    <text evidence="2 11">Cofactor biosynthesis; NAD(+) biosynthesis; deamido-NAD(+) from nicotinate D-ribonucleotide: step 1/1.</text>
</comment>
<dbReference type="NCBIfam" id="TIGR00482">
    <property type="entry name" value="nicotinate (nicotinamide) nucleotide adenylyltransferase"/>
    <property type="match status" value="1"/>
</dbReference>
<keyword evidence="9 11" id="KW-0520">NAD</keyword>
<evidence type="ECO:0000256" key="9">
    <source>
        <dbReference type="ARBA" id="ARBA00023027"/>
    </source>
</evidence>
<comment type="catalytic activity">
    <reaction evidence="10 11">
        <text>nicotinate beta-D-ribonucleotide + ATP + H(+) = deamido-NAD(+) + diphosphate</text>
        <dbReference type="Rhea" id="RHEA:22860"/>
        <dbReference type="ChEBI" id="CHEBI:15378"/>
        <dbReference type="ChEBI" id="CHEBI:30616"/>
        <dbReference type="ChEBI" id="CHEBI:33019"/>
        <dbReference type="ChEBI" id="CHEBI:57502"/>
        <dbReference type="ChEBI" id="CHEBI:58437"/>
        <dbReference type="EC" id="2.7.7.18"/>
    </reaction>
</comment>
<dbReference type="GO" id="GO:0005524">
    <property type="term" value="F:ATP binding"/>
    <property type="evidence" value="ECO:0007669"/>
    <property type="project" value="UniProtKB-KW"/>
</dbReference>
<evidence type="ECO:0000256" key="11">
    <source>
        <dbReference type="HAMAP-Rule" id="MF_00244"/>
    </source>
</evidence>
<evidence type="ECO:0000313" key="14">
    <source>
        <dbReference type="Proteomes" id="UP000287502"/>
    </source>
</evidence>
<evidence type="ECO:0000256" key="2">
    <source>
        <dbReference type="ARBA" id="ARBA00005019"/>
    </source>
</evidence>
<keyword evidence="8 11" id="KW-0067">ATP-binding</keyword>
<evidence type="ECO:0000256" key="4">
    <source>
        <dbReference type="ARBA" id="ARBA00022642"/>
    </source>
</evidence>
<evidence type="ECO:0000256" key="7">
    <source>
        <dbReference type="ARBA" id="ARBA00022741"/>
    </source>
</evidence>
<dbReference type="InterPro" id="IPR014729">
    <property type="entry name" value="Rossmann-like_a/b/a_fold"/>
</dbReference>
<organism evidence="13 14">
    <name type="scientific">Geovibrio thiophilus</name>
    <dbReference type="NCBI Taxonomy" id="139438"/>
    <lineage>
        <taxon>Bacteria</taxon>
        <taxon>Pseudomonadati</taxon>
        <taxon>Deferribacterota</taxon>
        <taxon>Deferribacteres</taxon>
        <taxon>Deferribacterales</taxon>
        <taxon>Geovibrionaceae</taxon>
        <taxon>Geovibrio</taxon>
    </lineage>
</organism>
<dbReference type="PANTHER" id="PTHR39321">
    <property type="entry name" value="NICOTINATE-NUCLEOTIDE ADENYLYLTRANSFERASE-RELATED"/>
    <property type="match status" value="1"/>
</dbReference>
<dbReference type="KEGG" id="gtl:EP073_09135"/>
<dbReference type="CDD" id="cd02165">
    <property type="entry name" value="NMNAT"/>
    <property type="match status" value="1"/>
</dbReference>
<sequence length="213" mass="24473">MRLGLFGGTFNPIHLGHVTLAGNVFRDFKLDRLLLIPSSIPPHKKASVISPELRYEMVQLVAEKLGNGFEVSDVEVNSTEVSYTYKTLKKFRTDYPDAEIFFIAGTDIFATIESWQYWRDLFGLANFIVVNRSSVSFEDMMSRIPVTLKERVVTPDGFKGEKYGRIILYSMSEIDISSTEIRDMLDAEYRKANLPEDVYEFIRTNNLYRRANG</sequence>
<dbReference type="NCBIfam" id="NF000840">
    <property type="entry name" value="PRK00071.1-3"/>
    <property type="match status" value="1"/>
</dbReference>
<evidence type="ECO:0000256" key="8">
    <source>
        <dbReference type="ARBA" id="ARBA00022840"/>
    </source>
</evidence>
<proteinExistence type="inferred from homology"/>
<keyword evidence="7 11" id="KW-0547">Nucleotide-binding</keyword>
<evidence type="ECO:0000256" key="1">
    <source>
        <dbReference type="ARBA" id="ARBA00002324"/>
    </source>
</evidence>
<dbReference type="NCBIfam" id="TIGR00125">
    <property type="entry name" value="cyt_tran_rel"/>
    <property type="match status" value="1"/>
</dbReference>
<reference evidence="13 14" key="1">
    <citation type="submission" date="2019-01" db="EMBL/GenBank/DDBJ databases">
        <title>Geovibrio thiophilus DSM 11263, complete genome.</title>
        <authorList>
            <person name="Spring S."/>
            <person name="Bunk B."/>
            <person name="Sproer C."/>
        </authorList>
    </citation>
    <scope>NUCLEOTIDE SEQUENCE [LARGE SCALE GENOMIC DNA]</scope>
    <source>
        <strain evidence="13 14">DSM 11263</strain>
    </source>
</reference>